<dbReference type="EMBL" id="KN838025">
    <property type="protein sequence ID" value="KIJ22663.1"/>
    <property type="molecule type" value="Genomic_DNA"/>
</dbReference>
<keyword evidence="2" id="KW-1185">Reference proteome</keyword>
<gene>
    <name evidence="1" type="ORF">M422DRAFT_276873</name>
</gene>
<accession>A0A0C9T1K0</accession>
<evidence type="ECO:0000313" key="1">
    <source>
        <dbReference type="EMBL" id="KIJ22663.1"/>
    </source>
</evidence>
<dbReference type="AlphaFoldDB" id="A0A0C9T1K0"/>
<proteinExistence type="predicted"/>
<dbReference type="Proteomes" id="UP000054279">
    <property type="component" value="Unassembled WGS sequence"/>
</dbReference>
<name>A0A0C9T1K0_SPHS4</name>
<reference evidence="1 2" key="1">
    <citation type="submission" date="2014-06" db="EMBL/GenBank/DDBJ databases">
        <title>Evolutionary Origins and Diversification of the Mycorrhizal Mutualists.</title>
        <authorList>
            <consortium name="DOE Joint Genome Institute"/>
            <consortium name="Mycorrhizal Genomics Consortium"/>
            <person name="Kohler A."/>
            <person name="Kuo A."/>
            <person name="Nagy L.G."/>
            <person name="Floudas D."/>
            <person name="Copeland A."/>
            <person name="Barry K.W."/>
            <person name="Cichocki N."/>
            <person name="Veneault-Fourrey C."/>
            <person name="LaButti K."/>
            <person name="Lindquist E.A."/>
            <person name="Lipzen A."/>
            <person name="Lundell T."/>
            <person name="Morin E."/>
            <person name="Murat C."/>
            <person name="Riley R."/>
            <person name="Ohm R."/>
            <person name="Sun H."/>
            <person name="Tunlid A."/>
            <person name="Henrissat B."/>
            <person name="Grigoriev I.V."/>
            <person name="Hibbett D.S."/>
            <person name="Martin F."/>
        </authorList>
    </citation>
    <scope>NUCLEOTIDE SEQUENCE [LARGE SCALE GENOMIC DNA]</scope>
    <source>
        <strain evidence="1 2">SS14</strain>
    </source>
</reference>
<protein>
    <submittedName>
        <fullName evidence="1">Uncharacterized protein</fullName>
    </submittedName>
</protein>
<organism evidence="1 2">
    <name type="scientific">Sphaerobolus stellatus (strain SS14)</name>
    <dbReference type="NCBI Taxonomy" id="990650"/>
    <lineage>
        <taxon>Eukaryota</taxon>
        <taxon>Fungi</taxon>
        <taxon>Dikarya</taxon>
        <taxon>Basidiomycota</taxon>
        <taxon>Agaricomycotina</taxon>
        <taxon>Agaricomycetes</taxon>
        <taxon>Phallomycetidae</taxon>
        <taxon>Geastrales</taxon>
        <taxon>Sphaerobolaceae</taxon>
        <taxon>Sphaerobolus</taxon>
    </lineage>
</organism>
<dbReference type="HOGENOM" id="CLU_2387601_0_0_1"/>
<sequence length="94" mass="10823">MIRTRSRQAKADLYIRLARRFPIPIRIISQSVSPARPVRFDFAYLLGAACFYASTQAVVQGASMRGRSLRSELVENMKAQESRRVFPWTAMLWT</sequence>
<evidence type="ECO:0000313" key="2">
    <source>
        <dbReference type="Proteomes" id="UP000054279"/>
    </source>
</evidence>